<proteinExistence type="predicted"/>
<evidence type="ECO:0000313" key="1">
    <source>
        <dbReference type="EMBL" id="GAA0873782.1"/>
    </source>
</evidence>
<dbReference type="RefSeq" id="WP_343784153.1">
    <property type="nucleotide sequence ID" value="NZ_BAAAFH010000003.1"/>
</dbReference>
<reference evidence="1 2" key="1">
    <citation type="journal article" date="2019" name="Int. J. Syst. Evol. Microbiol.">
        <title>The Global Catalogue of Microorganisms (GCM) 10K type strain sequencing project: providing services to taxonomists for standard genome sequencing and annotation.</title>
        <authorList>
            <consortium name="The Broad Institute Genomics Platform"/>
            <consortium name="The Broad Institute Genome Sequencing Center for Infectious Disease"/>
            <person name="Wu L."/>
            <person name="Ma J."/>
        </authorList>
    </citation>
    <scope>NUCLEOTIDE SEQUENCE [LARGE SCALE GENOMIC DNA]</scope>
    <source>
        <strain evidence="1 2">JCM 16083</strain>
    </source>
</reference>
<accession>A0ABN1MLC7</accession>
<sequence length="319" mass="37022">MKTFLALFTLALSVLGYSQDYNFKPNWNEGTVKHIKIVRIERTYEDETLISDTTLYNEAQIKVLKDNRNDYTLEVLFENQALRAAVRLYEKLGEELKDLQDLRLIFSVKKETAESTLLNWKEAQRFMNTSFDQIYSVITDKVPDASPYIELLFLPLQEIFDNKENLEEYMQTNIGYILIPFNKNFQIGKTITHTETQKNPFGSMQEISATTLLTLESVNEHSKTGTIHQEIKLDLTEFTEMIKSMVSRMSQSVSDEELSPEKIKEIDAFEIDVKNNQVIIFNYETNWVTKVIRKEVVSGVNPKKAVKTKKETITTIDIQ</sequence>
<dbReference type="EMBL" id="BAAAFH010000003">
    <property type="protein sequence ID" value="GAA0873782.1"/>
    <property type="molecule type" value="Genomic_DNA"/>
</dbReference>
<keyword evidence="2" id="KW-1185">Reference proteome</keyword>
<name>A0ABN1MLC7_9FLAO</name>
<dbReference type="Proteomes" id="UP001501126">
    <property type="component" value="Unassembled WGS sequence"/>
</dbReference>
<gene>
    <name evidence="1" type="ORF">GCM10009118_01900</name>
</gene>
<organism evidence="1 2">
    <name type="scientific">Wandonia haliotis</name>
    <dbReference type="NCBI Taxonomy" id="574963"/>
    <lineage>
        <taxon>Bacteria</taxon>
        <taxon>Pseudomonadati</taxon>
        <taxon>Bacteroidota</taxon>
        <taxon>Flavobacteriia</taxon>
        <taxon>Flavobacteriales</taxon>
        <taxon>Crocinitomicaceae</taxon>
        <taxon>Wandonia</taxon>
    </lineage>
</organism>
<comment type="caution">
    <text evidence="1">The sequence shown here is derived from an EMBL/GenBank/DDBJ whole genome shotgun (WGS) entry which is preliminary data.</text>
</comment>
<protein>
    <submittedName>
        <fullName evidence="1">Uncharacterized protein</fullName>
    </submittedName>
</protein>
<evidence type="ECO:0000313" key="2">
    <source>
        <dbReference type="Proteomes" id="UP001501126"/>
    </source>
</evidence>